<evidence type="ECO:0000313" key="3">
    <source>
        <dbReference type="Proteomes" id="UP000095282"/>
    </source>
</evidence>
<sequence length="118" mass="13355">MNIQAIVCSFVLAIGLVLICTSTNTADEDSDFTKKTYTVLLIIGCVMTFIGGLGYLYTIYEVLMRAHQKFKEKQLRKLEQQVVRKRTETMARTRTIALTIEREKAMSVKRGGSKSLEV</sequence>
<accession>A0A1I7T125</accession>
<keyword evidence="3" id="KW-1185">Reference proteome</keyword>
<reference evidence="4" key="1">
    <citation type="submission" date="2016-11" db="UniProtKB">
        <authorList>
            <consortium name="WormBaseParasite"/>
        </authorList>
    </citation>
    <scope>IDENTIFICATION</scope>
</reference>
<keyword evidence="1" id="KW-0472">Membrane</keyword>
<organism evidence="3 4">
    <name type="scientific">Caenorhabditis tropicalis</name>
    <dbReference type="NCBI Taxonomy" id="1561998"/>
    <lineage>
        <taxon>Eukaryota</taxon>
        <taxon>Metazoa</taxon>
        <taxon>Ecdysozoa</taxon>
        <taxon>Nematoda</taxon>
        <taxon>Chromadorea</taxon>
        <taxon>Rhabditida</taxon>
        <taxon>Rhabditina</taxon>
        <taxon>Rhabditomorpha</taxon>
        <taxon>Rhabditoidea</taxon>
        <taxon>Rhabditidae</taxon>
        <taxon>Peloderinae</taxon>
        <taxon>Caenorhabditis</taxon>
    </lineage>
</organism>
<evidence type="ECO:0000256" key="1">
    <source>
        <dbReference type="SAM" id="Phobius"/>
    </source>
</evidence>
<name>A0A1I7T125_9PELO</name>
<dbReference type="eggNOG" id="ENOG502TEK3">
    <property type="taxonomic scope" value="Eukaryota"/>
</dbReference>
<dbReference type="Proteomes" id="UP000095282">
    <property type="component" value="Unplaced"/>
</dbReference>
<feature type="signal peptide" evidence="2">
    <location>
        <begin position="1"/>
        <end position="25"/>
    </location>
</feature>
<evidence type="ECO:0000313" key="4">
    <source>
        <dbReference type="WBParaSite" id="Csp11.Scaffold457.g1385.t1"/>
    </source>
</evidence>
<feature type="transmembrane region" description="Helical" evidence="1">
    <location>
        <begin position="41"/>
        <end position="63"/>
    </location>
</feature>
<evidence type="ECO:0000256" key="2">
    <source>
        <dbReference type="SAM" id="SignalP"/>
    </source>
</evidence>
<dbReference type="STRING" id="1561998.A0A1I7T125"/>
<dbReference type="WBParaSite" id="Csp11.Scaffold457.g1385.t1">
    <property type="protein sequence ID" value="Csp11.Scaffold457.g1385.t1"/>
    <property type="gene ID" value="Csp11.Scaffold457.g1385"/>
</dbReference>
<proteinExistence type="predicted"/>
<keyword evidence="1" id="KW-1133">Transmembrane helix</keyword>
<keyword evidence="2" id="KW-0732">Signal</keyword>
<dbReference type="AlphaFoldDB" id="A0A1I7T125"/>
<keyword evidence="1" id="KW-0812">Transmembrane</keyword>
<protein>
    <submittedName>
        <fullName evidence="4">Uncharacterized protein</fullName>
    </submittedName>
</protein>
<feature type="chain" id="PRO_5009306925" evidence="2">
    <location>
        <begin position="26"/>
        <end position="118"/>
    </location>
</feature>